<keyword evidence="2" id="KW-1185">Reference proteome</keyword>
<accession>A0ABS2ZEU0</accession>
<dbReference type="EMBL" id="JAFHKS010000044">
    <property type="protein sequence ID" value="MBN3546713.1"/>
    <property type="molecule type" value="Genomic_DNA"/>
</dbReference>
<proteinExistence type="predicted"/>
<evidence type="ECO:0000313" key="2">
    <source>
        <dbReference type="Proteomes" id="UP001319060"/>
    </source>
</evidence>
<evidence type="ECO:0000313" key="1">
    <source>
        <dbReference type="EMBL" id="MBN3546713.1"/>
    </source>
</evidence>
<organism evidence="1 2">
    <name type="scientific">Fictibacillus barbaricus</name>
    <dbReference type="NCBI Taxonomy" id="182136"/>
    <lineage>
        <taxon>Bacteria</taxon>
        <taxon>Bacillati</taxon>
        <taxon>Bacillota</taxon>
        <taxon>Bacilli</taxon>
        <taxon>Bacillales</taxon>
        <taxon>Fictibacillaceae</taxon>
        <taxon>Fictibacillus</taxon>
    </lineage>
</organism>
<name>A0ABS2ZEU0_9BACL</name>
<evidence type="ECO:0008006" key="3">
    <source>
        <dbReference type="Google" id="ProtNLM"/>
    </source>
</evidence>
<sequence>MFKWILGFLVVLIALGFVGYNYVIDYASDKVMDQVSKTLVGHEEEVNQLLNDPEVRKYVEDGEQAPANLPFTTKEEAIKVVSAKYSVNEMVELRDKVREGLTSEEKAEIYQGLQSKLSEEELQALKVVALKEMQKNNQ</sequence>
<reference evidence="1 2" key="1">
    <citation type="submission" date="2021-01" db="EMBL/GenBank/DDBJ databases">
        <title>Genome Sequencing of Type Strains.</title>
        <authorList>
            <person name="Lemaire J.F."/>
            <person name="Inderbitzin P."/>
            <person name="Collins S.B."/>
            <person name="Wespe N."/>
            <person name="Knight-Connoni V."/>
        </authorList>
    </citation>
    <scope>NUCLEOTIDE SEQUENCE [LARGE SCALE GENOMIC DNA]</scope>
    <source>
        <strain evidence="1 2">DSM 14730</strain>
    </source>
</reference>
<protein>
    <recommendedName>
        <fullName evidence="3">Phenylalanyl-tRNA synthetase subunit beta</fullName>
    </recommendedName>
</protein>
<dbReference type="Proteomes" id="UP001319060">
    <property type="component" value="Unassembled WGS sequence"/>
</dbReference>
<dbReference type="RefSeq" id="WP_188401017.1">
    <property type="nucleotide sequence ID" value="NZ_BMCE01000001.1"/>
</dbReference>
<comment type="caution">
    <text evidence="1">The sequence shown here is derived from an EMBL/GenBank/DDBJ whole genome shotgun (WGS) entry which is preliminary data.</text>
</comment>
<gene>
    <name evidence="1" type="ORF">JYA64_15505</name>
</gene>